<comment type="subcellular location">
    <subcellularLocation>
        <location evidence="1">Cell membrane</location>
        <topology evidence="1">Multi-pass membrane protein</topology>
    </subcellularLocation>
</comment>
<evidence type="ECO:0000256" key="7">
    <source>
        <dbReference type="ARBA" id="ARBA00023136"/>
    </source>
</evidence>
<evidence type="ECO:0000256" key="3">
    <source>
        <dbReference type="ARBA" id="ARBA00022475"/>
    </source>
</evidence>
<evidence type="ECO:0000256" key="6">
    <source>
        <dbReference type="ARBA" id="ARBA00022989"/>
    </source>
</evidence>
<dbReference type="PANTHER" id="PTHR11795:SF445">
    <property type="entry name" value="AMINO ACID ABC TRANSPORTER PERMEASE PROTEIN"/>
    <property type="match status" value="1"/>
</dbReference>
<comment type="similarity">
    <text evidence="8">Belongs to the binding-protein-dependent transport system permease family. LivHM subfamily.</text>
</comment>
<feature type="transmembrane region" description="Helical" evidence="9">
    <location>
        <begin position="138"/>
        <end position="160"/>
    </location>
</feature>
<evidence type="ECO:0000313" key="10">
    <source>
        <dbReference type="EMBL" id="PZQ78268.1"/>
    </source>
</evidence>
<dbReference type="GO" id="GO:0006865">
    <property type="term" value="P:amino acid transport"/>
    <property type="evidence" value="ECO:0007669"/>
    <property type="project" value="UniProtKB-KW"/>
</dbReference>
<evidence type="ECO:0000313" key="11">
    <source>
        <dbReference type="Proteomes" id="UP000249135"/>
    </source>
</evidence>
<keyword evidence="6 9" id="KW-1133">Transmembrane helix</keyword>
<feature type="transmembrane region" description="Helical" evidence="9">
    <location>
        <begin position="230"/>
        <end position="251"/>
    </location>
</feature>
<dbReference type="InterPro" id="IPR001851">
    <property type="entry name" value="ABC_transp_permease"/>
</dbReference>
<evidence type="ECO:0000256" key="5">
    <source>
        <dbReference type="ARBA" id="ARBA00022970"/>
    </source>
</evidence>
<sequence length="288" mass="30006">MQPLLETIAGGLMLGALYALFGLGLSLSLGVMKMINIAHGDLIVLGAYLCSTVMQFLGIGPFVSLLAVVPMMFVIGYGLQRVLLNRVVGRGALSPLLLTFGLSIVLQNVLQEVYTADTRSLQAGEFALQGVDLGGVSIGMLPLVSTAISVAIFAGTSWLIGHSHLGRQARAVADDPGTARLVGVSDRNFFALVTGFILAVIALASVMYGIRTPFSPTAGPERLLYSFEAVVLGGLGNVWGTFVGGLIIGVAQLLGAKVSSGFGPFFGHLVFLIALLARPQGLFGKASR</sequence>
<keyword evidence="2" id="KW-0813">Transport</keyword>
<name>A0A2W5QLT4_VARPD</name>
<evidence type="ECO:0000256" key="1">
    <source>
        <dbReference type="ARBA" id="ARBA00004651"/>
    </source>
</evidence>
<evidence type="ECO:0000256" key="8">
    <source>
        <dbReference type="ARBA" id="ARBA00037998"/>
    </source>
</evidence>
<dbReference type="GO" id="GO:0022857">
    <property type="term" value="F:transmembrane transporter activity"/>
    <property type="evidence" value="ECO:0007669"/>
    <property type="project" value="InterPro"/>
</dbReference>
<dbReference type="Proteomes" id="UP000249135">
    <property type="component" value="Unassembled WGS sequence"/>
</dbReference>
<reference evidence="10 11" key="1">
    <citation type="submission" date="2017-08" db="EMBL/GenBank/DDBJ databases">
        <title>Infants hospitalized years apart are colonized by the same room-sourced microbial strains.</title>
        <authorList>
            <person name="Brooks B."/>
            <person name="Olm M.R."/>
            <person name="Firek B.A."/>
            <person name="Baker R."/>
            <person name="Thomas B.C."/>
            <person name="Morowitz M.J."/>
            <person name="Banfield J.F."/>
        </authorList>
    </citation>
    <scope>NUCLEOTIDE SEQUENCE [LARGE SCALE GENOMIC DNA]</scope>
    <source>
        <strain evidence="10">S2_005_003_R2_41</strain>
    </source>
</reference>
<accession>A0A2W5QLT4</accession>
<dbReference type="GO" id="GO:0005886">
    <property type="term" value="C:plasma membrane"/>
    <property type="evidence" value="ECO:0007669"/>
    <property type="project" value="UniProtKB-SubCell"/>
</dbReference>
<keyword evidence="4 9" id="KW-0812">Transmembrane</keyword>
<dbReference type="AlphaFoldDB" id="A0A2W5QLT4"/>
<gene>
    <name evidence="10" type="ORF">DI563_00995</name>
</gene>
<dbReference type="Pfam" id="PF02653">
    <property type="entry name" value="BPD_transp_2"/>
    <property type="match status" value="1"/>
</dbReference>
<evidence type="ECO:0000256" key="4">
    <source>
        <dbReference type="ARBA" id="ARBA00022692"/>
    </source>
</evidence>
<dbReference type="InterPro" id="IPR052157">
    <property type="entry name" value="BCAA_transport_permease"/>
</dbReference>
<evidence type="ECO:0000256" key="9">
    <source>
        <dbReference type="SAM" id="Phobius"/>
    </source>
</evidence>
<feature type="transmembrane region" description="Helical" evidence="9">
    <location>
        <begin position="258"/>
        <end position="277"/>
    </location>
</feature>
<feature type="transmembrane region" description="Helical" evidence="9">
    <location>
        <begin position="12"/>
        <end position="31"/>
    </location>
</feature>
<keyword evidence="7 9" id="KW-0472">Membrane</keyword>
<feature type="transmembrane region" description="Helical" evidence="9">
    <location>
        <begin position="38"/>
        <end position="56"/>
    </location>
</feature>
<dbReference type="PANTHER" id="PTHR11795">
    <property type="entry name" value="BRANCHED-CHAIN AMINO ACID TRANSPORT SYSTEM PERMEASE PROTEIN LIVH"/>
    <property type="match status" value="1"/>
</dbReference>
<protein>
    <submittedName>
        <fullName evidence="10">Branched-chain amino acid ABC transporter permease</fullName>
    </submittedName>
</protein>
<evidence type="ECO:0000256" key="2">
    <source>
        <dbReference type="ARBA" id="ARBA00022448"/>
    </source>
</evidence>
<feature type="transmembrane region" description="Helical" evidence="9">
    <location>
        <begin position="91"/>
        <end position="110"/>
    </location>
</feature>
<keyword evidence="5" id="KW-0029">Amino-acid transport</keyword>
<keyword evidence="3" id="KW-1003">Cell membrane</keyword>
<dbReference type="CDD" id="cd06582">
    <property type="entry name" value="TM_PBP1_LivH_like"/>
    <property type="match status" value="1"/>
</dbReference>
<dbReference type="EMBL" id="QFPP01000003">
    <property type="protein sequence ID" value="PZQ78268.1"/>
    <property type="molecule type" value="Genomic_DNA"/>
</dbReference>
<organism evidence="10 11">
    <name type="scientific">Variovorax paradoxus</name>
    <dbReference type="NCBI Taxonomy" id="34073"/>
    <lineage>
        <taxon>Bacteria</taxon>
        <taxon>Pseudomonadati</taxon>
        <taxon>Pseudomonadota</taxon>
        <taxon>Betaproteobacteria</taxon>
        <taxon>Burkholderiales</taxon>
        <taxon>Comamonadaceae</taxon>
        <taxon>Variovorax</taxon>
    </lineage>
</organism>
<proteinExistence type="inferred from homology"/>
<feature type="transmembrane region" description="Helical" evidence="9">
    <location>
        <begin position="189"/>
        <end position="210"/>
    </location>
</feature>
<comment type="caution">
    <text evidence="10">The sequence shown here is derived from an EMBL/GenBank/DDBJ whole genome shotgun (WGS) entry which is preliminary data.</text>
</comment>